<keyword evidence="7" id="KW-1185">Reference proteome</keyword>
<keyword evidence="4" id="KW-0067">ATP-binding</keyword>
<name>A0A4Q0VSF9_9BACI</name>
<dbReference type="RefSeq" id="WP_129079040.1">
    <property type="nucleotide sequence ID" value="NZ_QOUX01000045.1"/>
</dbReference>
<reference evidence="6 7" key="1">
    <citation type="journal article" date="2019" name="Int. J. Syst. Evol. Microbiol.">
        <title>Anaerobacillus alkaliphilus sp. nov., a novel alkaliphilic and moderately halophilic bacterium.</title>
        <authorList>
            <person name="Borsodi A.K."/>
            <person name="Aszalos J.M."/>
            <person name="Bihari P."/>
            <person name="Nagy I."/>
            <person name="Schumann P."/>
            <person name="Sproer C."/>
            <person name="Kovacs A.L."/>
            <person name="Boka K."/>
            <person name="Dobosy P."/>
            <person name="Ovari M."/>
            <person name="Szili-Kovacs T."/>
            <person name="Toth E."/>
        </authorList>
    </citation>
    <scope>NUCLEOTIDE SEQUENCE [LARGE SCALE GENOMIC DNA]</scope>
    <source>
        <strain evidence="6 7">B16-10</strain>
    </source>
</reference>
<dbReference type="GO" id="GO:0005524">
    <property type="term" value="F:ATP binding"/>
    <property type="evidence" value="ECO:0007669"/>
    <property type="project" value="UniProtKB-KW"/>
</dbReference>
<dbReference type="InterPro" id="IPR007371">
    <property type="entry name" value="TPK_catalytic"/>
</dbReference>
<organism evidence="6 7">
    <name type="scientific">Anaerobacillus alkaliphilus</name>
    <dbReference type="NCBI Taxonomy" id="1548597"/>
    <lineage>
        <taxon>Bacteria</taxon>
        <taxon>Bacillati</taxon>
        <taxon>Bacillota</taxon>
        <taxon>Bacilli</taxon>
        <taxon>Bacillales</taxon>
        <taxon>Bacillaceae</taxon>
        <taxon>Anaerobacillus</taxon>
    </lineage>
</organism>
<sequence length="374" mass="42145">MLSIEKIKGNAFQDDKTKRLVERLPRKSIAVVVHQDIDPVAAEKLIQCGVKAVINFRTSMSGLFFHNGVEALLNSNIPVFDIEEELSVKLDGKLIMIKENTLFLSEAGAWKELCKVVRYSNTQVRQLKLLAKSRFPEQFKSFVGNSLYYSEKELNLFVSEVQSLPVLRQFLDKEVLIVARGANYERDLVQLKQIIKRKRLITIAVDGGADGLLKIGVKPDFIIGDMDSVSQKALKSGAQLLVHTYRDGRSPGEVRINSLGLPYKRIKFLGTSEDVATIFAYCSGAKKLYTIGTRLGMNEFLEKGRIGMGSTLLTRMKVGHVLVDLKGIHSLFHEEREIKTWTLLPAAVAVLFIGFSQRFELFVSLFFQWWAGRS</sequence>
<keyword evidence="2" id="KW-0547">Nucleotide-binding</keyword>
<dbReference type="InterPro" id="IPR036759">
    <property type="entry name" value="TPK_catalytic_sf"/>
</dbReference>
<dbReference type="Pfam" id="PF04263">
    <property type="entry name" value="TPK_catalytic"/>
    <property type="match status" value="1"/>
</dbReference>
<dbReference type="SUPFAM" id="SSF63999">
    <property type="entry name" value="Thiamin pyrophosphokinase, catalytic domain"/>
    <property type="match status" value="1"/>
</dbReference>
<feature type="domain" description="Thiamin pyrophosphokinase catalytic" evidence="5">
    <location>
        <begin position="199"/>
        <end position="236"/>
    </location>
</feature>
<evidence type="ECO:0000259" key="5">
    <source>
        <dbReference type="Pfam" id="PF04263"/>
    </source>
</evidence>
<evidence type="ECO:0000256" key="1">
    <source>
        <dbReference type="ARBA" id="ARBA00022679"/>
    </source>
</evidence>
<evidence type="ECO:0000256" key="2">
    <source>
        <dbReference type="ARBA" id="ARBA00022741"/>
    </source>
</evidence>
<evidence type="ECO:0000313" key="6">
    <source>
        <dbReference type="EMBL" id="RXI99529.1"/>
    </source>
</evidence>
<dbReference type="GO" id="GO:0009229">
    <property type="term" value="P:thiamine diphosphate biosynthetic process"/>
    <property type="evidence" value="ECO:0007669"/>
    <property type="project" value="InterPro"/>
</dbReference>
<dbReference type="OrthoDB" id="9804377at2"/>
<comment type="caution">
    <text evidence="6">The sequence shown here is derived from an EMBL/GenBank/DDBJ whole genome shotgun (WGS) entry which is preliminary data.</text>
</comment>
<dbReference type="InterPro" id="IPR047795">
    <property type="entry name" value="Put_SteA-like"/>
</dbReference>
<dbReference type="EMBL" id="QOUX01000045">
    <property type="protein sequence ID" value="RXI99529.1"/>
    <property type="molecule type" value="Genomic_DNA"/>
</dbReference>
<keyword evidence="3" id="KW-0418">Kinase</keyword>
<dbReference type="NCBIfam" id="NF040608">
    <property type="entry name" value="division_SteA"/>
    <property type="match status" value="1"/>
</dbReference>
<protein>
    <recommendedName>
        <fullName evidence="5">Thiamin pyrophosphokinase catalytic domain-containing protein</fullName>
    </recommendedName>
</protein>
<keyword evidence="1" id="KW-0808">Transferase</keyword>
<evidence type="ECO:0000256" key="3">
    <source>
        <dbReference type="ARBA" id="ARBA00022777"/>
    </source>
</evidence>
<evidence type="ECO:0000313" key="7">
    <source>
        <dbReference type="Proteomes" id="UP000290649"/>
    </source>
</evidence>
<dbReference type="Proteomes" id="UP000290649">
    <property type="component" value="Unassembled WGS sequence"/>
</dbReference>
<gene>
    <name evidence="6" type="ORF">DS745_15045</name>
</gene>
<dbReference type="AlphaFoldDB" id="A0A4Q0VSF9"/>
<dbReference type="GO" id="GO:0004788">
    <property type="term" value="F:thiamine diphosphokinase activity"/>
    <property type="evidence" value="ECO:0007669"/>
    <property type="project" value="InterPro"/>
</dbReference>
<accession>A0A4Q0VSF9</accession>
<dbReference type="GO" id="GO:0016301">
    <property type="term" value="F:kinase activity"/>
    <property type="evidence" value="ECO:0007669"/>
    <property type="project" value="UniProtKB-KW"/>
</dbReference>
<dbReference type="Gene3D" id="3.40.50.10240">
    <property type="entry name" value="Thiamin pyrophosphokinase, catalytic domain"/>
    <property type="match status" value="1"/>
</dbReference>
<evidence type="ECO:0000256" key="4">
    <source>
        <dbReference type="ARBA" id="ARBA00022840"/>
    </source>
</evidence>
<proteinExistence type="predicted"/>